<keyword evidence="2" id="KW-1133">Transmembrane helix</keyword>
<evidence type="ECO:0000313" key="4">
    <source>
        <dbReference type="Proteomes" id="UP000221369"/>
    </source>
</evidence>
<reference evidence="3 4" key="1">
    <citation type="submission" date="2017-10" db="EMBL/GenBank/DDBJ databases">
        <title>Sequencing the genomes of 1000 actinobacteria strains.</title>
        <authorList>
            <person name="Klenk H.-P."/>
        </authorList>
    </citation>
    <scope>NUCLEOTIDE SEQUENCE [LARGE SCALE GENOMIC DNA]</scope>
    <source>
        <strain evidence="3 4">DSM 21798</strain>
    </source>
</reference>
<name>A0A2A9E068_9MICO</name>
<proteinExistence type="predicted"/>
<evidence type="ECO:0000256" key="2">
    <source>
        <dbReference type="SAM" id="Phobius"/>
    </source>
</evidence>
<evidence type="ECO:0000313" key="3">
    <source>
        <dbReference type="EMBL" id="PFG31579.1"/>
    </source>
</evidence>
<dbReference type="EMBL" id="PDJE01000001">
    <property type="protein sequence ID" value="PFG31579.1"/>
    <property type="molecule type" value="Genomic_DNA"/>
</dbReference>
<organism evidence="3 4">
    <name type="scientific">Paramicrobacterium agarici</name>
    <dbReference type="NCBI Taxonomy" id="630514"/>
    <lineage>
        <taxon>Bacteria</taxon>
        <taxon>Bacillati</taxon>
        <taxon>Actinomycetota</taxon>
        <taxon>Actinomycetes</taxon>
        <taxon>Micrococcales</taxon>
        <taxon>Microbacteriaceae</taxon>
        <taxon>Paramicrobacterium</taxon>
    </lineage>
</organism>
<feature type="region of interest" description="Disordered" evidence="1">
    <location>
        <begin position="1"/>
        <end position="52"/>
    </location>
</feature>
<gene>
    <name evidence="3" type="ORF">ATJ78_2552</name>
</gene>
<feature type="transmembrane region" description="Helical" evidence="2">
    <location>
        <begin position="57"/>
        <end position="78"/>
    </location>
</feature>
<keyword evidence="2" id="KW-0472">Membrane</keyword>
<dbReference type="Proteomes" id="UP000221369">
    <property type="component" value="Unassembled WGS sequence"/>
</dbReference>
<dbReference type="AlphaFoldDB" id="A0A2A9E068"/>
<protein>
    <recommendedName>
        <fullName evidence="5">DNA polymerase III subunit gamma/tau</fullName>
    </recommendedName>
</protein>
<feature type="transmembrane region" description="Helical" evidence="2">
    <location>
        <begin position="98"/>
        <end position="117"/>
    </location>
</feature>
<accession>A0A2A9E068</accession>
<sequence>MSPERDDDPLSWAGDDDPTLQTSRSDAAGETRSPKQARSPRRSDDAAPAQPRQSGSVMLVVMGVLGGIYLLYTIGWALNIGRDTYSVVSPIDQIMYTVGLWLAAAAPPLWFAASLWFTRGHVKSRTVWLVIGAVVLIPWPFVIGGM</sequence>
<keyword evidence="2" id="KW-0812">Transmembrane</keyword>
<evidence type="ECO:0000256" key="1">
    <source>
        <dbReference type="SAM" id="MobiDB-lite"/>
    </source>
</evidence>
<evidence type="ECO:0008006" key="5">
    <source>
        <dbReference type="Google" id="ProtNLM"/>
    </source>
</evidence>
<dbReference type="RefSeq" id="WP_098408560.1">
    <property type="nucleotide sequence ID" value="NZ_PDJE01000001.1"/>
</dbReference>
<feature type="compositionally biased region" description="Acidic residues" evidence="1">
    <location>
        <begin position="1"/>
        <end position="18"/>
    </location>
</feature>
<feature type="transmembrane region" description="Helical" evidence="2">
    <location>
        <begin position="126"/>
        <end position="143"/>
    </location>
</feature>
<keyword evidence="4" id="KW-1185">Reference proteome</keyword>
<comment type="caution">
    <text evidence="3">The sequence shown here is derived from an EMBL/GenBank/DDBJ whole genome shotgun (WGS) entry which is preliminary data.</text>
</comment>